<feature type="transmembrane region" description="Helical" evidence="1">
    <location>
        <begin position="6"/>
        <end position="22"/>
    </location>
</feature>
<evidence type="ECO:0000313" key="2">
    <source>
        <dbReference type="EMBL" id="MCY9597638.1"/>
    </source>
</evidence>
<evidence type="ECO:0000313" key="4">
    <source>
        <dbReference type="Proteomes" id="UP000288943"/>
    </source>
</evidence>
<dbReference type="EMBL" id="CP026520">
    <property type="protein sequence ID" value="QAV18625.1"/>
    <property type="molecule type" value="Genomic_DNA"/>
</dbReference>
<evidence type="ECO:0000313" key="5">
    <source>
        <dbReference type="Proteomes" id="UP001527202"/>
    </source>
</evidence>
<dbReference type="InterPro" id="IPR010718">
    <property type="entry name" value="DUF1294"/>
</dbReference>
<dbReference type="Proteomes" id="UP000288943">
    <property type="component" value="Chromosome"/>
</dbReference>
<gene>
    <name evidence="2" type="ORF">M5X16_17890</name>
    <name evidence="3" type="ORF">PC41400_13435</name>
</gene>
<dbReference type="OrthoDB" id="1698854at2"/>
<protein>
    <submittedName>
        <fullName evidence="3">DUF1294 domain-containing protein</fullName>
    </submittedName>
</protein>
<dbReference type="InterPro" id="IPR012156">
    <property type="entry name" value="Cold_shock_CspA"/>
</dbReference>
<dbReference type="AlphaFoldDB" id="A0A410WW56"/>
<reference evidence="3 4" key="1">
    <citation type="submission" date="2018-01" db="EMBL/GenBank/DDBJ databases">
        <title>The whole genome sequencing and assembly of Paenibacillus chitinolyticus KCCM 41400 strain.</title>
        <authorList>
            <person name="Kim J.-Y."/>
            <person name="Park M.-K."/>
            <person name="Lee Y.-J."/>
            <person name="Yi H."/>
            <person name="Bahn Y.-S."/>
            <person name="Kim J.F."/>
            <person name="Lee D.-W."/>
        </authorList>
    </citation>
    <scope>NUCLEOTIDE SEQUENCE [LARGE SCALE GENOMIC DNA]</scope>
    <source>
        <strain evidence="3 4">KCCM 41400</strain>
    </source>
</reference>
<evidence type="ECO:0000313" key="3">
    <source>
        <dbReference type="EMBL" id="QAV18625.1"/>
    </source>
</evidence>
<feature type="transmembrane region" description="Helical" evidence="1">
    <location>
        <begin position="42"/>
        <end position="59"/>
    </location>
</feature>
<dbReference type="Proteomes" id="UP001527202">
    <property type="component" value="Unassembled WGS sequence"/>
</dbReference>
<proteinExistence type="predicted"/>
<dbReference type="EMBL" id="JAMDMJ010000023">
    <property type="protein sequence ID" value="MCY9597638.1"/>
    <property type="molecule type" value="Genomic_DNA"/>
</dbReference>
<evidence type="ECO:0000256" key="1">
    <source>
        <dbReference type="SAM" id="Phobius"/>
    </source>
</evidence>
<dbReference type="KEGG" id="pchi:PC41400_13435"/>
<reference evidence="2 5" key="2">
    <citation type="submission" date="2022-05" db="EMBL/GenBank/DDBJ databases">
        <title>Genome Sequencing of Bee-Associated Microbes.</title>
        <authorList>
            <person name="Dunlap C."/>
        </authorList>
    </citation>
    <scope>NUCLEOTIDE SEQUENCE [LARGE SCALE GENOMIC DNA]</scope>
    <source>
        <strain evidence="2 5">NRRL B-23120</strain>
    </source>
</reference>
<keyword evidence="1" id="KW-0812">Transmembrane</keyword>
<dbReference type="PIRSF" id="PIRSF002599">
    <property type="entry name" value="Cold_shock_A"/>
    <property type="match status" value="1"/>
</dbReference>
<dbReference type="RefSeq" id="WP_042228008.1">
    <property type="nucleotide sequence ID" value="NZ_BQWH01000006.1"/>
</dbReference>
<dbReference type="GeneID" id="95375816"/>
<feature type="transmembrane region" description="Helical" evidence="1">
    <location>
        <begin position="71"/>
        <end position="88"/>
    </location>
</feature>
<dbReference type="Pfam" id="PF06961">
    <property type="entry name" value="DUF1294"/>
    <property type="match status" value="1"/>
</dbReference>
<keyword evidence="1" id="KW-0472">Membrane</keyword>
<keyword evidence="1" id="KW-1133">Transmembrane helix</keyword>
<accession>A0A410WW56</accession>
<dbReference type="GO" id="GO:0003676">
    <property type="term" value="F:nucleic acid binding"/>
    <property type="evidence" value="ECO:0007669"/>
    <property type="project" value="InterPro"/>
</dbReference>
<sequence>MFSIKILVLYLLVVNLVAYVWMGADKRRARSGEWRVPEKRLFLTALIGGAPGIWAGMYAYKHKTRHFTFKYGIPLLLIVNVIVFWKLFRFVGE</sequence>
<name>A0A410WW56_9BACL</name>
<keyword evidence="5" id="KW-1185">Reference proteome</keyword>
<organism evidence="3 4">
    <name type="scientific">Paenibacillus chitinolyticus</name>
    <dbReference type="NCBI Taxonomy" id="79263"/>
    <lineage>
        <taxon>Bacteria</taxon>
        <taxon>Bacillati</taxon>
        <taxon>Bacillota</taxon>
        <taxon>Bacilli</taxon>
        <taxon>Bacillales</taxon>
        <taxon>Paenibacillaceae</taxon>
        <taxon>Paenibacillus</taxon>
    </lineage>
</organism>